<dbReference type="EMBL" id="UINC01072740">
    <property type="protein sequence ID" value="SVC08594.1"/>
    <property type="molecule type" value="Genomic_DNA"/>
</dbReference>
<dbReference type="GO" id="GO:0016020">
    <property type="term" value="C:membrane"/>
    <property type="evidence" value="ECO:0007669"/>
    <property type="project" value="TreeGrafter"/>
</dbReference>
<dbReference type="Pfam" id="PF06966">
    <property type="entry name" value="DUF1295"/>
    <property type="match status" value="1"/>
</dbReference>
<sequence>MAYLSLPLFSEYPVLVQVLLADVVATIVVFSFSLAFGNSSFYDPFWSLIPIVIGVYFIGVSVEADSWRQILAMSVVGVWGLRLTANFLYTWEGLEHQDWRYIELQSQSGLLWQPVNFLGIHLIPTMIVFLGCVPLYYALSVGSRELNAFDGLAFFVGALSIWLEYQADVELHRFRERRQSREEVLSTGLWSCCRHPNYLGELGLWLSLLLFGYAATGNAGGWMTVGFFSMVALFVFISIPMIERKMTSDKP</sequence>
<feature type="transmembrane region" description="Helical" evidence="1">
    <location>
        <begin position="12"/>
        <end position="36"/>
    </location>
</feature>
<accession>A0A382J8S6</accession>
<feature type="transmembrane region" description="Helical" evidence="1">
    <location>
        <begin position="222"/>
        <end position="242"/>
    </location>
</feature>
<keyword evidence="1" id="KW-1133">Transmembrane helix</keyword>
<dbReference type="PANTHER" id="PTHR32251">
    <property type="entry name" value="3-OXO-5-ALPHA-STEROID 4-DEHYDROGENASE"/>
    <property type="match status" value="1"/>
</dbReference>
<dbReference type="AlphaFoldDB" id="A0A382J8S6"/>
<feature type="transmembrane region" description="Helical" evidence="1">
    <location>
        <begin position="70"/>
        <end position="89"/>
    </location>
</feature>
<evidence type="ECO:0000313" key="2">
    <source>
        <dbReference type="EMBL" id="SVC08594.1"/>
    </source>
</evidence>
<dbReference type="PROSITE" id="PS50244">
    <property type="entry name" value="S5A_REDUCTASE"/>
    <property type="match status" value="1"/>
</dbReference>
<feature type="transmembrane region" description="Helical" evidence="1">
    <location>
        <begin position="45"/>
        <end position="64"/>
    </location>
</feature>
<feature type="transmembrane region" description="Helical" evidence="1">
    <location>
        <begin position="110"/>
        <end position="136"/>
    </location>
</feature>
<organism evidence="2">
    <name type="scientific">marine metagenome</name>
    <dbReference type="NCBI Taxonomy" id="408172"/>
    <lineage>
        <taxon>unclassified sequences</taxon>
        <taxon>metagenomes</taxon>
        <taxon>ecological metagenomes</taxon>
    </lineage>
</organism>
<reference evidence="2" key="1">
    <citation type="submission" date="2018-05" db="EMBL/GenBank/DDBJ databases">
        <authorList>
            <person name="Lanie J.A."/>
            <person name="Ng W.-L."/>
            <person name="Kazmierczak K.M."/>
            <person name="Andrzejewski T.M."/>
            <person name="Davidsen T.M."/>
            <person name="Wayne K.J."/>
            <person name="Tettelin H."/>
            <person name="Glass J.I."/>
            <person name="Rusch D."/>
            <person name="Podicherti R."/>
            <person name="Tsui H.-C.T."/>
            <person name="Winkler M.E."/>
        </authorList>
    </citation>
    <scope>NUCLEOTIDE SEQUENCE</scope>
</reference>
<evidence type="ECO:0000256" key="1">
    <source>
        <dbReference type="SAM" id="Phobius"/>
    </source>
</evidence>
<feature type="non-terminal residue" evidence="2">
    <location>
        <position position="251"/>
    </location>
</feature>
<gene>
    <name evidence="2" type="ORF">METZ01_LOCUS261448</name>
</gene>
<dbReference type="Gene3D" id="1.20.120.1630">
    <property type="match status" value="1"/>
</dbReference>
<dbReference type="InterPro" id="IPR010721">
    <property type="entry name" value="UstE-like"/>
</dbReference>
<feature type="transmembrane region" description="Helical" evidence="1">
    <location>
        <begin position="148"/>
        <end position="165"/>
    </location>
</feature>
<name>A0A382J8S6_9ZZZZ</name>
<proteinExistence type="predicted"/>
<dbReference type="PANTHER" id="PTHR32251:SF23">
    <property type="entry name" value="3-OXO-5-ALPHA-STEROID 4-DEHYDROGENASE (DUF1295)"/>
    <property type="match status" value="1"/>
</dbReference>
<keyword evidence="1" id="KW-0812">Transmembrane</keyword>
<protein>
    <submittedName>
        <fullName evidence="2">Uncharacterized protein</fullName>
    </submittedName>
</protein>
<keyword evidence="1" id="KW-0472">Membrane</keyword>